<organism evidence="3 4">
    <name type="scientific">Meripilus lineatus</name>
    <dbReference type="NCBI Taxonomy" id="2056292"/>
    <lineage>
        <taxon>Eukaryota</taxon>
        <taxon>Fungi</taxon>
        <taxon>Dikarya</taxon>
        <taxon>Basidiomycota</taxon>
        <taxon>Agaricomycotina</taxon>
        <taxon>Agaricomycetes</taxon>
        <taxon>Polyporales</taxon>
        <taxon>Meripilaceae</taxon>
        <taxon>Meripilus</taxon>
    </lineage>
</organism>
<comment type="caution">
    <text evidence="3">The sequence shown here is derived from an EMBL/GenBank/DDBJ whole genome shotgun (WGS) entry which is preliminary data.</text>
</comment>
<feature type="compositionally biased region" description="Polar residues" evidence="1">
    <location>
        <begin position="357"/>
        <end position="371"/>
    </location>
</feature>
<dbReference type="GO" id="GO:0008237">
    <property type="term" value="F:metallopeptidase activity"/>
    <property type="evidence" value="ECO:0007669"/>
    <property type="project" value="InterPro"/>
</dbReference>
<evidence type="ECO:0000256" key="1">
    <source>
        <dbReference type="SAM" id="MobiDB-lite"/>
    </source>
</evidence>
<name>A0AAD5V5E0_9APHY</name>
<dbReference type="Proteomes" id="UP001212997">
    <property type="component" value="Unassembled WGS sequence"/>
</dbReference>
<protein>
    <recommendedName>
        <fullName evidence="5">Lysine-specific metallo-endopeptidase domain-containing protein</fullName>
    </recommendedName>
</protein>
<feature type="chain" id="PRO_5042047033" description="Lysine-specific metallo-endopeptidase domain-containing protein" evidence="2">
    <location>
        <begin position="21"/>
        <end position="618"/>
    </location>
</feature>
<dbReference type="EMBL" id="JANAWD010000269">
    <property type="protein sequence ID" value="KAJ3482520.1"/>
    <property type="molecule type" value="Genomic_DNA"/>
</dbReference>
<reference evidence="3" key="1">
    <citation type="submission" date="2022-07" db="EMBL/GenBank/DDBJ databases">
        <title>Genome Sequence of Physisporinus lineatus.</title>
        <authorList>
            <person name="Buettner E."/>
        </authorList>
    </citation>
    <scope>NUCLEOTIDE SEQUENCE</scope>
    <source>
        <strain evidence="3">VT162</strain>
    </source>
</reference>
<sequence>MRSTLPILLFIPTLFGVVASVPFKLQYDKTTDLKPGQQANMARLKAAESDANDQVKKMQEGITKYRSGTPEEKAKVKPLYEAAFGTNSDPAKVADVIGKLHSDDSVVPVKVDTHYFGPGDDRIASIPWTGSGDTWVPGDARFSSRFHGTSRDRDQHLDAGGRAATLIHEATHRLSETGDHVAQNGKEIVKATSSTKVSDNTGYTSNPNGHRTLAAVQGDGHYSDVKKAVSNMHDNAESYAVFASLCSEAGALRRRDAALYRRALAVGDSSQLIRLARRNKCKLPKDYFTKKAAARKQLGSKGSQAIAKAGTTKAASLGAKTKNTPAIKGGTHLTNPKLSLKKQGNHQQSAAQRVKTQHTLPSKKGASQTTGHRVGKGTQREAKGKAGSPKPGGHITHSAAKLPSRPSIKKSPLGRSAPKKPLNAGRPGRPMTRPALKPASNRMARPPSRSTTRPSAKKPAARPASNRLAKNPVAQRIPQTTSRKHSSKPIAHSGTKHLTKPGVHIPSKKPLSRPATRPAPNHHASKQPIAKPHAARPASRLAAKPAHLSNANHGKVATAKGKPQSATKRPPRPPPNRPNANPGKVGVLKGRPQSATQTPPKAPPKHQAVRLAVKGRKH</sequence>
<dbReference type="AlphaFoldDB" id="A0AAD5V5E0"/>
<evidence type="ECO:0000256" key="2">
    <source>
        <dbReference type="SAM" id="SignalP"/>
    </source>
</evidence>
<dbReference type="Gene3D" id="3.40.390.10">
    <property type="entry name" value="Collagenase (Catalytic Domain)"/>
    <property type="match status" value="1"/>
</dbReference>
<proteinExistence type="predicted"/>
<dbReference type="InterPro" id="IPR024079">
    <property type="entry name" value="MetalloPept_cat_dom_sf"/>
</dbReference>
<evidence type="ECO:0000313" key="3">
    <source>
        <dbReference type="EMBL" id="KAJ3482520.1"/>
    </source>
</evidence>
<keyword evidence="2" id="KW-0732">Signal</keyword>
<gene>
    <name evidence="3" type="ORF">NLI96_g6919</name>
</gene>
<accession>A0AAD5V5E0</accession>
<evidence type="ECO:0000313" key="4">
    <source>
        <dbReference type="Proteomes" id="UP001212997"/>
    </source>
</evidence>
<feature type="region of interest" description="Disordered" evidence="1">
    <location>
        <begin position="311"/>
        <end position="618"/>
    </location>
</feature>
<keyword evidence="4" id="KW-1185">Reference proteome</keyword>
<feature type="compositionally biased region" description="Basic residues" evidence="1">
    <location>
        <begin position="603"/>
        <end position="618"/>
    </location>
</feature>
<feature type="signal peptide" evidence="2">
    <location>
        <begin position="1"/>
        <end position="20"/>
    </location>
</feature>
<evidence type="ECO:0008006" key="5">
    <source>
        <dbReference type="Google" id="ProtNLM"/>
    </source>
</evidence>